<comment type="caution">
    <text evidence="2">The sequence shown here is derived from an EMBL/GenBank/DDBJ whole genome shotgun (WGS) entry which is preliminary data.</text>
</comment>
<evidence type="ECO:0000313" key="3">
    <source>
        <dbReference type="Proteomes" id="UP001164286"/>
    </source>
</evidence>
<protein>
    <submittedName>
        <fullName evidence="2">Dihydrodipicolinate synthase</fullName>
    </submittedName>
</protein>
<sequence length="334" mass="35804">MANSKAVWANGPSVPLTTPFRADESIDHEALAKQVVRLAKAKMGIVLLGTNGEASHLSREERRSVVKTGRKALDDAGFKDEPLLVGTGGGSAATTVELTQDAAEEGATHSIVICPGYFAFAMGRDRVAIVDFFKKVMDKSPIPVMIYNFPGAASGIDLNSDELMELAEHKNCFGVKLTCAMIGKGHRLAVHVQSEQYLKTHGSRLQAVSEAGFAILPGFSESLLPALVSRHTGCITGTGNIFPKTIRKLYDQAVKGLKGDAAALTEAMSLQDRIARSDFIIVKAGVQGTKYALDHFVEKGMGGIARSPLGPVSDATKKMVETDLKEDWEFESKL</sequence>
<organism evidence="2 3">
    <name type="scientific">Dioszegia hungarica</name>
    <dbReference type="NCBI Taxonomy" id="4972"/>
    <lineage>
        <taxon>Eukaryota</taxon>
        <taxon>Fungi</taxon>
        <taxon>Dikarya</taxon>
        <taxon>Basidiomycota</taxon>
        <taxon>Agaricomycotina</taxon>
        <taxon>Tremellomycetes</taxon>
        <taxon>Tremellales</taxon>
        <taxon>Bulleribasidiaceae</taxon>
        <taxon>Dioszegia</taxon>
    </lineage>
</organism>
<dbReference type="Gene3D" id="3.20.20.70">
    <property type="entry name" value="Aldolase class I"/>
    <property type="match status" value="1"/>
</dbReference>
<dbReference type="PANTHER" id="PTHR12128">
    <property type="entry name" value="DIHYDRODIPICOLINATE SYNTHASE"/>
    <property type="match status" value="1"/>
</dbReference>
<reference evidence="2" key="1">
    <citation type="journal article" date="2022" name="G3 (Bethesda)">
        <title>High quality genome of the basidiomycete yeast Dioszegia hungarica PDD-24b-2 isolated from cloud water.</title>
        <authorList>
            <person name="Jarrige D."/>
            <person name="Haridas S."/>
            <person name="Bleykasten-Grosshans C."/>
            <person name="Joly M."/>
            <person name="Nadalig T."/>
            <person name="Sancelme M."/>
            <person name="Vuilleumier S."/>
            <person name="Grigoriev I.V."/>
            <person name="Amato P."/>
            <person name="Bringel F."/>
        </authorList>
    </citation>
    <scope>NUCLEOTIDE SEQUENCE</scope>
    <source>
        <strain evidence="2">PDD-24b-2</strain>
    </source>
</reference>
<evidence type="ECO:0000256" key="1">
    <source>
        <dbReference type="ARBA" id="ARBA00023239"/>
    </source>
</evidence>
<accession>A0AA38H5A4</accession>
<keyword evidence="3" id="KW-1185">Reference proteome</keyword>
<dbReference type="PANTHER" id="PTHR12128:SF66">
    <property type="entry name" value="4-HYDROXY-2-OXOGLUTARATE ALDOLASE, MITOCHONDRIAL"/>
    <property type="match status" value="1"/>
</dbReference>
<dbReference type="RefSeq" id="XP_052943935.1">
    <property type="nucleotide sequence ID" value="XM_053089006.1"/>
</dbReference>
<dbReference type="GeneID" id="77728211"/>
<dbReference type="Proteomes" id="UP001164286">
    <property type="component" value="Unassembled WGS sequence"/>
</dbReference>
<dbReference type="AlphaFoldDB" id="A0AA38H5A4"/>
<dbReference type="SUPFAM" id="SSF51569">
    <property type="entry name" value="Aldolase"/>
    <property type="match status" value="1"/>
</dbReference>
<name>A0AA38H5A4_9TREE</name>
<dbReference type="Pfam" id="PF00701">
    <property type="entry name" value="DHDPS"/>
    <property type="match status" value="1"/>
</dbReference>
<dbReference type="CDD" id="cd00408">
    <property type="entry name" value="DHDPS-like"/>
    <property type="match status" value="1"/>
</dbReference>
<dbReference type="PRINTS" id="PR00146">
    <property type="entry name" value="DHPICSNTHASE"/>
</dbReference>
<proteinExistence type="predicted"/>
<dbReference type="InterPro" id="IPR013785">
    <property type="entry name" value="Aldolase_TIM"/>
</dbReference>
<gene>
    <name evidence="2" type="ORF">MKK02DRAFT_34734</name>
</gene>
<dbReference type="SMART" id="SM01130">
    <property type="entry name" value="DHDPS"/>
    <property type="match status" value="1"/>
</dbReference>
<dbReference type="GO" id="GO:0008840">
    <property type="term" value="F:4-hydroxy-tetrahydrodipicolinate synthase activity"/>
    <property type="evidence" value="ECO:0007669"/>
    <property type="project" value="TreeGrafter"/>
</dbReference>
<keyword evidence="1" id="KW-0456">Lyase</keyword>
<evidence type="ECO:0000313" key="2">
    <source>
        <dbReference type="EMBL" id="KAI9634158.1"/>
    </source>
</evidence>
<dbReference type="EMBL" id="JAKWFO010000008">
    <property type="protein sequence ID" value="KAI9634158.1"/>
    <property type="molecule type" value="Genomic_DNA"/>
</dbReference>
<dbReference type="InterPro" id="IPR002220">
    <property type="entry name" value="DapA-like"/>
</dbReference>